<dbReference type="InterPro" id="IPR001182">
    <property type="entry name" value="FtsW/RodA"/>
</dbReference>
<evidence type="ECO:0000256" key="16">
    <source>
        <dbReference type="ARBA" id="ARBA00038053"/>
    </source>
</evidence>
<feature type="transmembrane region" description="Helical" evidence="22">
    <location>
        <begin position="210"/>
        <end position="230"/>
    </location>
</feature>
<sequence>MEHKMRKEDTLSNRHGKHVVKRAARAAVSLGEADFYMVAAVTALVVFGLLMVYSASSYDNIVNGGSSYSDVMKQGLFALIGIVVMLVVSNIDYHLYNRRRTWYMFLGAVVLCLLVVLFPARNNAHRWIYLPFISFQPSEIAKYAVVLYLANLLKNADDKRRSPGMQVIRAFLAAGLVSGIIVTIQSNLSIGAIIGLTAATMVIISGYTLWKTLVPAVLGIGCLAAGMLLVPYRMRRFTSFMDPFADPTGDGHQLVQSLFALASGGLFGRGLSMSRLKAYWIPEAHNDFIFAVVAEELGLIGALVLLALIVVLIYRGIRIALNAKDRLGFLIASGITVVLALQSMINIAVVIGAFPVTGVTLPFISAGGTSLILNLTATGILLNISRHGKTMKSRT</sequence>
<evidence type="ECO:0000256" key="21">
    <source>
        <dbReference type="ARBA" id="ARBA00049966"/>
    </source>
</evidence>
<keyword evidence="4 23" id="KW-0132">Cell division</keyword>
<dbReference type="EMBL" id="JAGGKC010000006">
    <property type="protein sequence ID" value="MBP1918593.1"/>
    <property type="molecule type" value="Genomic_DNA"/>
</dbReference>
<keyword evidence="12" id="KW-0131">Cell cycle</keyword>
<comment type="pathway">
    <text evidence="2">Cell wall biogenesis; peptidoglycan biosynthesis.</text>
</comment>
<keyword evidence="7 22" id="KW-0812">Transmembrane</keyword>
<keyword evidence="10 22" id="KW-1133">Transmembrane helix</keyword>
<protein>
    <recommendedName>
        <fullName evidence="17">Probable peptidoglycan glycosyltransferase FtsW</fullName>
        <ecNumber evidence="19">2.4.99.28</ecNumber>
    </recommendedName>
    <alternativeName>
        <fullName evidence="18">Cell division protein FtsW</fullName>
    </alternativeName>
    <alternativeName>
        <fullName evidence="15">Cell wall polymerase</fullName>
    </alternativeName>
    <alternativeName>
        <fullName evidence="14">Peptidoglycan polymerase</fullName>
    </alternativeName>
</protein>
<dbReference type="InterPro" id="IPR013437">
    <property type="entry name" value="FtsW"/>
</dbReference>
<dbReference type="Pfam" id="PF01098">
    <property type="entry name" value="FTSW_RODA_SPOVE"/>
    <property type="match status" value="1"/>
</dbReference>
<evidence type="ECO:0000256" key="8">
    <source>
        <dbReference type="ARBA" id="ARBA00022960"/>
    </source>
</evidence>
<keyword evidence="11 22" id="KW-0472">Membrane</keyword>
<keyword evidence="5" id="KW-0328">Glycosyltransferase</keyword>
<comment type="function">
    <text evidence="21">Peptidoglycan polymerase that is essential for cell division.</text>
</comment>
<evidence type="ECO:0000256" key="6">
    <source>
        <dbReference type="ARBA" id="ARBA00022679"/>
    </source>
</evidence>
<proteinExistence type="inferred from homology"/>
<evidence type="ECO:0000256" key="20">
    <source>
        <dbReference type="ARBA" id="ARBA00049902"/>
    </source>
</evidence>
<keyword evidence="6" id="KW-0808">Transferase</keyword>
<comment type="subcellular location">
    <subcellularLocation>
        <location evidence="1">Cell membrane</location>
        <topology evidence="1">Multi-pass membrane protein</topology>
    </subcellularLocation>
</comment>
<evidence type="ECO:0000256" key="22">
    <source>
        <dbReference type="SAM" id="Phobius"/>
    </source>
</evidence>
<keyword evidence="24" id="KW-1185">Reference proteome</keyword>
<evidence type="ECO:0000256" key="13">
    <source>
        <dbReference type="ARBA" id="ARBA00023316"/>
    </source>
</evidence>
<evidence type="ECO:0000256" key="5">
    <source>
        <dbReference type="ARBA" id="ARBA00022676"/>
    </source>
</evidence>
<evidence type="ECO:0000256" key="17">
    <source>
        <dbReference type="ARBA" id="ARBA00041185"/>
    </source>
</evidence>
<dbReference type="GO" id="GO:0051301">
    <property type="term" value="P:cell division"/>
    <property type="evidence" value="ECO:0007669"/>
    <property type="project" value="UniProtKB-KW"/>
</dbReference>
<comment type="similarity">
    <text evidence="16">Belongs to the SEDS family. FtsW subfamily.</text>
</comment>
<evidence type="ECO:0000256" key="19">
    <source>
        <dbReference type="ARBA" id="ARBA00044770"/>
    </source>
</evidence>
<dbReference type="InterPro" id="IPR018365">
    <property type="entry name" value="Cell_cycle_FtsW-rel_CS"/>
</dbReference>
<evidence type="ECO:0000256" key="1">
    <source>
        <dbReference type="ARBA" id="ARBA00004651"/>
    </source>
</evidence>
<keyword evidence="8" id="KW-0133">Cell shape</keyword>
<feature type="transmembrane region" description="Helical" evidence="22">
    <location>
        <begin position="360"/>
        <end position="384"/>
    </location>
</feature>
<accession>A0ABS4G220</accession>
<evidence type="ECO:0000256" key="7">
    <source>
        <dbReference type="ARBA" id="ARBA00022692"/>
    </source>
</evidence>
<keyword evidence="13" id="KW-0961">Cell wall biogenesis/degradation</keyword>
<evidence type="ECO:0000313" key="24">
    <source>
        <dbReference type="Proteomes" id="UP001519271"/>
    </source>
</evidence>
<evidence type="ECO:0000256" key="15">
    <source>
        <dbReference type="ARBA" id="ARBA00033270"/>
    </source>
</evidence>
<dbReference type="NCBIfam" id="TIGR02614">
    <property type="entry name" value="ftsW"/>
    <property type="match status" value="1"/>
</dbReference>
<evidence type="ECO:0000256" key="4">
    <source>
        <dbReference type="ARBA" id="ARBA00022618"/>
    </source>
</evidence>
<evidence type="ECO:0000256" key="12">
    <source>
        <dbReference type="ARBA" id="ARBA00023306"/>
    </source>
</evidence>
<feature type="transmembrane region" description="Helical" evidence="22">
    <location>
        <begin position="327"/>
        <end position="354"/>
    </location>
</feature>
<feature type="transmembrane region" description="Helical" evidence="22">
    <location>
        <begin position="35"/>
        <end position="55"/>
    </location>
</feature>
<feature type="transmembrane region" description="Helical" evidence="22">
    <location>
        <begin position="75"/>
        <end position="95"/>
    </location>
</feature>
<feature type="transmembrane region" description="Helical" evidence="22">
    <location>
        <begin position="102"/>
        <end position="121"/>
    </location>
</feature>
<keyword evidence="3" id="KW-1003">Cell membrane</keyword>
<evidence type="ECO:0000256" key="3">
    <source>
        <dbReference type="ARBA" id="ARBA00022475"/>
    </source>
</evidence>
<feature type="transmembrane region" description="Helical" evidence="22">
    <location>
        <begin position="288"/>
        <end position="315"/>
    </location>
</feature>
<dbReference type="PANTHER" id="PTHR30474:SF2">
    <property type="entry name" value="PEPTIDOGLYCAN GLYCOSYLTRANSFERASE FTSW-RELATED"/>
    <property type="match status" value="1"/>
</dbReference>
<evidence type="ECO:0000256" key="2">
    <source>
        <dbReference type="ARBA" id="ARBA00004752"/>
    </source>
</evidence>
<dbReference type="RefSeq" id="WP_209458817.1">
    <property type="nucleotide sequence ID" value="NZ_JAGGKC010000006.1"/>
</dbReference>
<comment type="caution">
    <text evidence="23">The sequence shown here is derived from an EMBL/GenBank/DDBJ whole genome shotgun (WGS) entry which is preliminary data.</text>
</comment>
<dbReference type="PROSITE" id="PS00428">
    <property type="entry name" value="FTSW_RODA_SPOVE"/>
    <property type="match status" value="1"/>
</dbReference>
<evidence type="ECO:0000313" key="23">
    <source>
        <dbReference type="EMBL" id="MBP1918593.1"/>
    </source>
</evidence>
<evidence type="ECO:0000256" key="14">
    <source>
        <dbReference type="ARBA" id="ARBA00032370"/>
    </source>
</evidence>
<gene>
    <name evidence="23" type="ORF">J2Z34_001069</name>
</gene>
<comment type="catalytic activity">
    <reaction evidence="20">
        <text>[GlcNAc-(1-&gt;4)-Mur2Ac(oyl-L-Ala-gamma-D-Glu-L-Lys-D-Ala-D-Ala)](n)-di-trans,octa-cis-undecaprenyl diphosphate + beta-D-GlcNAc-(1-&gt;4)-Mur2Ac(oyl-L-Ala-gamma-D-Glu-L-Lys-D-Ala-D-Ala)-di-trans,octa-cis-undecaprenyl diphosphate = [GlcNAc-(1-&gt;4)-Mur2Ac(oyl-L-Ala-gamma-D-Glu-L-Lys-D-Ala-D-Ala)](n+1)-di-trans,octa-cis-undecaprenyl diphosphate + di-trans,octa-cis-undecaprenyl diphosphate + H(+)</text>
        <dbReference type="Rhea" id="RHEA:23708"/>
        <dbReference type="Rhea" id="RHEA-COMP:9602"/>
        <dbReference type="Rhea" id="RHEA-COMP:9603"/>
        <dbReference type="ChEBI" id="CHEBI:15378"/>
        <dbReference type="ChEBI" id="CHEBI:58405"/>
        <dbReference type="ChEBI" id="CHEBI:60033"/>
        <dbReference type="ChEBI" id="CHEBI:78435"/>
        <dbReference type="EC" id="2.4.99.28"/>
    </reaction>
</comment>
<feature type="transmembrane region" description="Helical" evidence="22">
    <location>
        <begin position="171"/>
        <end position="204"/>
    </location>
</feature>
<evidence type="ECO:0000256" key="10">
    <source>
        <dbReference type="ARBA" id="ARBA00022989"/>
    </source>
</evidence>
<dbReference type="PANTHER" id="PTHR30474">
    <property type="entry name" value="CELL CYCLE PROTEIN"/>
    <property type="match status" value="1"/>
</dbReference>
<evidence type="ECO:0000256" key="11">
    <source>
        <dbReference type="ARBA" id="ARBA00023136"/>
    </source>
</evidence>
<evidence type="ECO:0000256" key="9">
    <source>
        <dbReference type="ARBA" id="ARBA00022984"/>
    </source>
</evidence>
<keyword evidence="9" id="KW-0573">Peptidoglycan synthesis</keyword>
<dbReference type="Proteomes" id="UP001519271">
    <property type="component" value="Unassembled WGS sequence"/>
</dbReference>
<organism evidence="23 24">
    <name type="scientific">Youngiibacter multivorans</name>
    <dbReference type="NCBI Taxonomy" id="937251"/>
    <lineage>
        <taxon>Bacteria</taxon>
        <taxon>Bacillati</taxon>
        <taxon>Bacillota</taxon>
        <taxon>Clostridia</taxon>
        <taxon>Eubacteriales</taxon>
        <taxon>Clostridiaceae</taxon>
        <taxon>Youngiibacter</taxon>
    </lineage>
</organism>
<name>A0ABS4G220_9CLOT</name>
<dbReference type="EC" id="2.4.99.28" evidence="19"/>
<reference evidence="23 24" key="1">
    <citation type="submission" date="2021-03" db="EMBL/GenBank/DDBJ databases">
        <title>Genomic Encyclopedia of Type Strains, Phase IV (KMG-IV): sequencing the most valuable type-strain genomes for metagenomic binning, comparative biology and taxonomic classification.</title>
        <authorList>
            <person name="Goeker M."/>
        </authorList>
    </citation>
    <scope>NUCLEOTIDE SEQUENCE [LARGE SCALE GENOMIC DNA]</scope>
    <source>
        <strain evidence="23 24">DSM 6139</strain>
    </source>
</reference>
<feature type="transmembrane region" description="Helical" evidence="22">
    <location>
        <begin position="127"/>
        <end position="150"/>
    </location>
</feature>
<evidence type="ECO:0000256" key="18">
    <source>
        <dbReference type="ARBA" id="ARBA00041418"/>
    </source>
</evidence>